<name>A0A0C5VQQ6_9GAMM</name>
<reference evidence="1 2" key="1">
    <citation type="submission" date="2014-01" db="EMBL/GenBank/DDBJ databases">
        <title>Full genme sequencing of cellulolytic bacterium Gynuella sunshinyii YC6258T gen. nov., sp. nov.</title>
        <authorList>
            <person name="Khan H."/>
            <person name="Chung E.J."/>
            <person name="Chung Y.R."/>
        </authorList>
    </citation>
    <scope>NUCLEOTIDE SEQUENCE [LARGE SCALE GENOMIC DNA]</scope>
    <source>
        <strain evidence="1 2">YC6258</strain>
    </source>
</reference>
<organism evidence="1 2">
    <name type="scientific">Gynuella sunshinyii YC6258</name>
    <dbReference type="NCBI Taxonomy" id="1445510"/>
    <lineage>
        <taxon>Bacteria</taxon>
        <taxon>Pseudomonadati</taxon>
        <taxon>Pseudomonadota</taxon>
        <taxon>Gammaproteobacteria</taxon>
        <taxon>Oceanospirillales</taxon>
        <taxon>Saccharospirillaceae</taxon>
        <taxon>Gynuella</taxon>
    </lineage>
</organism>
<proteinExistence type="predicted"/>
<dbReference type="HOGENOM" id="CLU_2954069_0_0_6"/>
<keyword evidence="2" id="KW-1185">Reference proteome</keyword>
<evidence type="ECO:0000313" key="2">
    <source>
        <dbReference type="Proteomes" id="UP000032266"/>
    </source>
</evidence>
<evidence type="ECO:0000313" key="1">
    <source>
        <dbReference type="EMBL" id="AJQ96937.1"/>
    </source>
</evidence>
<gene>
    <name evidence="1" type="ORF">YC6258_04905</name>
</gene>
<dbReference type="STRING" id="1445510.YC6258_04905"/>
<dbReference type="KEGG" id="gsn:YC6258_04905"/>
<dbReference type="Proteomes" id="UP000032266">
    <property type="component" value="Chromosome"/>
</dbReference>
<accession>A0A0C5VQQ6</accession>
<dbReference type="EMBL" id="CP007142">
    <property type="protein sequence ID" value="AJQ96937.1"/>
    <property type="molecule type" value="Genomic_DNA"/>
</dbReference>
<sequence length="59" mass="6848">MLKLSQTYHANIEPLSYFCYKTPIHRMAEAVPLQDKPTLKDYGHHEYTLSGHQRSASSR</sequence>
<protein>
    <submittedName>
        <fullName evidence="1">Uncharacterized protein</fullName>
    </submittedName>
</protein>
<dbReference type="AlphaFoldDB" id="A0A0C5VQQ6"/>